<evidence type="ECO:0000313" key="2">
    <source>
        <dbReference type="EMBL" id="KAH6607001.1"/>
    </source>
</evidence>
<proteinExistence type="predicted"/>
<organism evidence="2 3">
    <name type="scientific">Trichoderma cornu-damae</name>
    <dbReference type="NCBI Taxonomy" id="654480"/>
    <lineage>
        <taxon>Eukaryota</taxon>
        <taxon>Fungi</taxon>
        <taxon>Dikarya</taxon>
        <taxon>Ascomycota</taxon>
        <taxon>Pezizomycotina</taxon>
        <taxon>Sordariomycetes</taxon>
        <taxon>Hypocreomycetidae</taxon>
        <taxon>Hypocreales</taxon>
        <taxon>Hypocreaceae</taxon>
        <taxon>Trichoderma</taxon>
    </lineage>
</organism>
<protein>
    <submittedName>
        <fullName evidence="2">Uncharacterized protein</fullName>
    </submittedName>
</protein>
<comment type="caution">
    <text evidence="2">The sequence shown here is derived from an EMBL/GenBank/DDBJ whole genome shotgun (WGS) entry which is preliminary data.</text>
</comment>
<keyword evidence="3" id="KW-1185">Reference proteome</keyword>
<gene>
    <name evidence="2" type="ORF">Trco_006154</name>
</gene>
<dbReference type="AlphaFoldDB" id="A0A9P8QIH0"/>
<evidence type="ECO:0000313" key="3">
    <source>
        <dbReference type="Proteomes" id="UP000827724"/>
    </source>
</evidence>
<evidence type="ECO:0000256" key="1">
    <source>
        <dbReference type="SAM" id="MobiDB-lite"/>
    </source>
</evidence>
<name>A0A9P8QIH0_9HYPO</name>
<accession>A0A9P8QIH0</accession>
<dbReference type="EMBL" id="JAIWOZ010000004">
    <property type="protein sequence ID" value="KAH6607001.1"/>
    <property type="molecule type" value="Genomic_DNA"/>
</dbReference>
<sequence>MELFRAQLAPIPAVNHHRFRRLDGSSCICNRKVQDGTGCAMTESGSEPPTVSEAKRKGIGSLVSDGEGEAIMGGLTLRKVVKQTAEWRAS</sequence>
<feature type="region of interest" description="Disordered" evidence="1">
    <location>
        <begin position="38"/>
        <end position="57"/>
    </location>
</feature>
<reference evidence="2" key="1">
    <citation type="submission" date="2021-08" db="EMBL/GenBank/DDBJ databases">
        <title>Chromosome-Level Trichoderma cornu-damae using Hi-C Data.</title>
        <authorList>
            <person name="Kim C.S."/>
        </authorList>
    </citation>
    <scope>NUCLEOTIDE SEQUENCE</scope>
    <source>
        <strain evidence="2">KA19-0412C</strain>
    </source>
</reference>
<dbReference type="Proteomes" id="UP000827724">
    <property type="component" value="Unassembled WGS sequence"/>
</dbReference>